<comment type="caution">
    <text evidence="2">The sequence shown here is derived from an EMBL/GenBank/DDBJ whole genome shotgun (WGS) entry which is preliminary data.</text>
</comment>
<dbReference type="InterPro" id="IPR036249">
    <property type="entry name" value="Thioredoxin-like_sf"/>
</dbReference>
<protein>
    <submittedName>
        <fullName evidence="2">AhpC/TSA family protein</fullName>
    </submittedName>
</protein>
<reference evidence="2 3" key="1">
    <citation type="submission" date="2018-06" db="EMBL/GenBank/DDBJ databases">
        <title>Genomic Encyclopedia of Type Strains, Phase IV (KMG-IV): sequencing the most valuable type-strain genomes for metagenomic binning, comparative biology and taxonomic classification.</title>
        <authorList>
            <person name="Goeker M."/>
        </authorList>
    </citation>
    <scope>NUCLEOTIDE SEQUENCE [LARGE SCALE GENOMIC DNA]</scope>
    <source>
        <strain evidence="2 3">DSM 24032</strain>
    </source>
</reference>
<evidence type="ECO:0000313" key="3">
    <source>
        <dbReference type="Proteomes" id="UP000253083"/>
    </source>
</evidence>
<dbReference type="GO" id="GO:0016209">
    <property type="term" value="F:antioxidant activity"/>
    <property type="evidence" value="ECO:0007669"/>
    <property type="project" value="InterPro"/>
</dbReference>
<dbReference type="CDD" id="cd02969">
    <property type="entry name" value="PRX_like1"/>
    <property type="match status" value="1"/>
</dbReference>
<dbReference type="InterPro" id="IPR000866">
    <property type="entry name" value="AhpC/TSA"/>
</dbReference>
<dbReference type="Proteomes" id="UP000253083">
    <property type="component" value="Unassembled WGS sequence"/>
</dbReference>
<dbReference type="PANTHER" id="PTHR43640:SF1">
    <property type="entry name" value="THIOREDOXIN-DEPENDENT PEROXIREDOXIN"/>
    <property type="match status" value="1"/>
</dbReference>
<evidence type="ECO:0000259" key="1">
    <source>
        <dbReference type="PROSITE" id="PS51352"/>
    </source>
</evidence>
<evidence type="ECO:0000313" key="2">
    <source>
        <dbReference type="EMBL" id="RBP53467.1"/>
    </source>
</evidence>
<dbReference type="GO" id="GO:0016491">
    <property type="term" value="F:oxidoreductase activity"/>
    <property type="evidence" value="ECO:0007669"/>
    <property type="project" value="InterPro"/>
</dbReference>
<name>A0A395JPP2_9GAMM</name>
<feature type="domain" description="Thioredoxin" evidence="1">
    <location>
        <begin position="9"/>
        <end position="165"/>
    </location>
</feature>
<gene>
    <name evidence="2" type="ORF">DFR28_101853</name>
</gene>
<dbReference type="Pfam" id="PF00578">
    <property type="entry name" value="AhpC-TSA"/>
    <property type="match status" value="1"/>
</dbReference>
<dbReference type="PANTHER" id="PTHR43640">
    <property type="entry name" value="OS07G0260300 PROTEIN"/>
    <property type="match status" value="1"/>
</dbReference>
<dbReference type="OrthoDB" id="9809746at2"/>
<sequence>MATVASTMPELGLLATDFSLPDVTKKNALVSLSAAQDQPLLLMFICNHCPYVLHLVEKMTSIANEAQANGFAVMAISSNDTDAYPQDGPGPMRDFAKQYGFQFPYLFDETQAVAKAYGAACTPDFFVYSRAHRLQYRGQMDNSRPSNSHDVSGADLTAALAAVLADKATVDEQVASIGCSIKWKPGNEPDYF</sequence>
<dbReference type="InterPro" id="IPR047262">
    <property type="entry name" value="PRX-like1"/>
</dbReference>
<dbReference type="RefSeq" id="WP_113953413.1">
    <property type="nucleotide sequence ID" value="NZ_QNRT01000001.1"/>
</dbReference>
<dbReference type="SUPFAM" id="SSF52833">
    <property type="entry name" value="Thioredoxin-like"/>
    <property type="match status" value="1"/>
</dbReference>
<dbReference type="AlphaFoldDB" id="A0A395JPP2"/>
<organism evidence="2 3">
    <name type="scientific">Arenicella xantha</name>
    <dbReference type="NCBI Taxonomy" id="644221"/>
    <lineage>
        <taxon>Bacteria</taxon>
        <taxon>Pseudomonadati</taxon>
        <taxon>Pseudomonadota</taxon>
        <taxon>Gammaproteobacteria</taxon>
        <taxon>Arenicellales</taxon>
        <taxon>Arenicellaceae</taxon>
        <taxon>Arenicella</taxon>
    </lineage>
</organism>
<dbReference type="InParanoid" id="A0A395JPP2"/>
<dbReference type="Gene3D" id="3.40.30.10">
    <property type="entry name" value="Glutaredoxin"/>
    <property type="match status" value="1"/>
</dbReference>
<keyword evidence="3" id="KW-1185">Reference proteome</keyword>
<dbReference type="EMBL" id="QNRT01000001">
    <property type="protein sequence ID" value="RBP53467.1"/>
    <property type="molecule type" value="Genomic_DNA"/>
</dbReference>
<proteinExistence type="predicted"/>
<dbReference type="InterPro" id="IPR013766">
    <property type="entry name" value="Thioredoxin_domain"/>
</dbReference>
<accession>A0A395JPP2</accession>
<dbReference type="PROSITE" id="PS51352">
    <property type="entry name" value="THIOREDOXIN_2"/>
    <property type="match status" value="1"/>
</dbReference>